<evidence type="ECO:0000313" key="3">
    <source>
        <dbReference type="Proteomes" id="UP000294508"/>
    </source>
</evidence>
<dbReference type="Proteomes" id="UP000294508">
    <property type="component" value="Unassembled WGS sequence"/>
</dbReference>
<comment type="caution">
    <text evidence="2">The sequence shown here is derived from an EMBL/GenBank/DDBJ whole genome shotgun (WGS) entry which is preliminary data.</text>
</comment>
<proteinExistence type="predicted"/>
<dbReference type="EMBL" id="SLWN01000003">
    <property type="protein sequence ID" value="TCO33391.1"/>
    <property type="molecule type" value="Genomic_DNA"/>
</dbReference>
<name>A0A4R2HQ66_9ACTN</name>
<gene>
    <name evidence="2" type="ORF">EV652_103392</name>
</gene>
<evidence type="ECO:0008006" key="4">
    <source>
        <dbReference type="Google" id="ProtNLM"/>
    </source>
</evidence>
<protein>
    <recommendedName>
        <fullName evidence="4">Lipoprotein</fullName>
    </recommendedName>
</protein>
<dbReference type="AlphaFoldDB" id="A0A4R2HQ66"/>
<evidence type="ECO:0000313" key="2">
    <source>
        <dbReference type="EMBL" id="TCO33391.1"/>
    </source>
</evidence>
<reference evidence="2 3" key="1">
    <citation type="journal article" date="2015" name="Stand. Genomic Sci.">
        <title>Genomic Encyclopedia of Bacterial and Archaeal Type Strains, Phase III: the genomes of soil and plant-associated and newly described type strains.</title>
        <authorList>
            <person name="Whitman W.B."/>
            <person name="Woyke T."/>
            <person name="Klenk H.P."/>
            <person name="Zhou Y."/>
            <person name="Lilburn T.G."/>
            <person name="Beck B.J."/>
            <person name="De Vos P."/>
            <person name="Vandamme P."/>
            <person name="Eisen J.A."/>
            <person name="Garrity G."/>
            <person name="Hugenholtz P."/>
            <person name="Kyrpides N.C."/>
        </authorList>
    </citation>
    <scope>NUCLEOTIDE SEQUENCE [LARGE SCALE GENOMIC DNA]</scope>
    <source>
        <strain evidence="2 3">VKM Ac-2572</strain>
    </source>
</reference>
<organism evidence="2 3">
    <name type="scientific">Kribbella steppae</name>
    <dbReference type="NCBI Taxonomy" id="2512223"/>
    <lineage>
        <taxon>Bacteria</taxon>
        <taxon>Bacillati</taxon>
        <taxon>Actinomycetota</taxon>
        <taxon>Actinomycetes</taxon>
        <taxon>Propionibacteriales</taxon>
        <taxon>Kribbellaceae</taxon>
        <taxon>Kribbella</taxon>
    </lineage>
</organism>
<evidence type="ECO:0000256" key="1">
    <source>
        <dbReference type="SAM" id="MobiDB-lite"/>
    </source>
</evidence>
<dbReference type="PROSITE" id="PS51257">
    <property type="entry name" value="PROKAR_LIPOPROTEIN"/>
    <property type="match status" value="1"/>
</dbReference>
<keyword evidence="3" id="KW-1185">Reference proteome</keyword>
<accession>A0A4R2HQ66</accession>
<feature type="region of interest" description="Disordered" evidence="1">
    <location>
        <begin position="27"/>
        <end position="57"/>
    </location>
</feature>
<sequence length="241" mass="23851">MTGKFAAVCAAGMLALVGCGGGSGSGSGDVQADQATASAPSSTPASTPTSPPAEAAGGLKVTEVGFGKSGEYVTAVAVIHNGSDQISSLEVSFAAYDAAGEVLGQQETSAPIARANATVATTVPIEVKTGKVAKVTAEVNVLQKQKDDHPTSAFVASGVRYRPGDYDASVTGKITSRYDQDVKDAYVAAVCRDAAGKIVGGGEDYYSVKGGGSTAVQVSVSGGRAKSCQLYPTLGGASSAS</sequence>
<feature type="compositionally biased region" description="Low complexity" evidence="1">
    <location>
        <begin position="35"/>
        <end position="48"/>
    </location>
</feature>